<protein>
    <submittedName>
        <fullName evidence="1">Uncharacterized protein</fullName>
    </submittedName>
</protein>
<dbReference type="EMBL" id="MU006701">
    <property type="protein sequence ID" value="KAF2633997.1"/>
    <property type="molecule type" value="Genomic_DNA"/>
</dbReference>
<evidence type="ECO:0000313" key="1">
    <source>
        <dbReference type="EMBL" id="KAF2633997.1"/>
    </source>
</evidence>
<name>A0ACB6SKJ6_9PLEO</name>
<dbReference type="Proteomes" id="UP000799754">
    <property type="component" value="Unassembled WGS sequence"/>
</dbReference>
<gene>
    <name evidence="1" type="ORF">BU25DRAFT_427385</name>
</gene>
<organism evidence="1 2">
    <name type="scientific">Macroventuria anomochaeta</name>
    <dbReference type="NCBI Taxonomy" id="301207"/>
    <lineage>
        <taxon>Eukaryota</taxon>
        <taxon>Fungi</taxon>
        <taxon>Dikarya</taxon>
        <taxon>Ascomycota</taxon>
        <taxon>Pezizomycotina</taxon>
        <taxon>Dothideomycetes</taxon>
        <taxon>Pleosporomycetidae</taxon>
        <taxon>Pleosporales</taxon>
        <taxon>Pleosporineae</taxon>
        <taxon>Didymellaceae</taxon>
        <taxon>Macroventuria</taxon>
    </lineage>
</organism>
<keyword evidence="2" id="KW-1185">Reference proteome</keyword>
<accession>A0ACB6SKJ6</accession>
<proteinExistence type="predicted"/>
<reference evidence="1" key="1">
    <citation type="journal article" date="2020" name="Stud. Mycol.">
        <title>101 Dothideomycetes genomes: a test case for predicting lifestyles and emergence of pathogens.</title>
        <authorList>
            <person name="Haridas S."/>
            <person name="Albert R."/>
            <person name="Binder M."/>
            <person name="Bloem J."/>
            <person name="Labutti K."/>
            <person name="Salamov A."/>
            <person name="Andreopoulos B."/>
            <person name="Baker S."/>
            <person name="Barry K."/>
            <person name="Bills G."/>
            <person name="Bluhm B."/>
            <person name="Cannon C."/>
            <person name="Castanera R."/>
            <person name="Culley D."/>
            <person name="Daum C."/>
            <person name="Ezra D."/>
            <person name="Gonzalez J."/>
            <person name="Henrissat B."/>
            <person name="Kuo A."/>
            <person name="Liang C."/>
            <person name="Lipzen A."/>
            <person name="Lutzoni F."/>
            <person name="Magnuson J."/>
            <person name="Mondo S."/>
            <person name="Nolan M."/>
            <person name="Ohm R."/>
            <person name="Pangilinan J."/>
            <person name="Park H.-J."/>
            <person name="Ramirez L."/>
            <person name="Alfaro M."/>
            <person name="Sun H."/>
            <person name="Tritt A."/>
            <person name="Yoshinaga Y."/>
            <person name="Zwiers L.-H."/>
            <person name="Turgeon B."/>
            <person name="Goodwin S."/>
            <person name="Spatafora J."/>
            <person name="Crous P."/>
            <person name="Grigoriev I."/>
        </authorList>
    </citation>
    <scope>NUCLEOTIDE SEQUENCE</scope>
    <source>
        <strain evidence="1">CBS 525.71</strain>
    </source>
</reference>
<sequence>MAGATQHRSRGFIIKTPPATIDDGTLADAPLADTPVDGDDLEQHGQLRHSGSSQHSGSAHGEIAPLGANVINALRIVSKLEQLGLDKQEISLPKCIVLGQQSTDKSSVIEALSGIKTPRDTGTCTRCPLFIELQPSADPRGVWHADIYLLRQYDVATDTRQRGMDTEFTGWVPAAVPAKIPFAQTDNPAHLEHLIHCAQRATLSPLENPDSFLDPSFDDSDIHRTLFSPNIVCITVSKPGLPPLSFFDLPGLIGQAENDDEASILPLVEKLVTKYIMDPEALILVTCALKTDVANSIAAGLVKKRNVTDRCMGVLTKPDRLRVGESPKDLANIFEGRRFSMGHGYFVVKNLNSEEIKQGLTLQDARRLENEFFTTVAPWSTHLRPYQARFGTLNMQQYLSSQLGNRVLLKLPAIYHQIEERLATVNEGLSRTLETPVYTAVRTVADVLEAFSNQISSEMAGDHGHVLWNNTWKEIQQTFWNDLLTLKPTMLVGGDLDSGVFYATLAGGSADESIVIDSDGDDQEIANAPETPSKKRKHDSHTKREPQTPAPCSSLSKTPQKPSGRPTRVPPPSTSTSDRSHNFARLKKQLKLDEVALQIRQSAGSDVPGQIDRKMRDEMILSTFEHWPLVIKEFFNKFEKQLKTRMRNIFDIHFRHWKGSELHSASLMIFESVLDANLHEQRGTMAVESFNDERKKLHVFHKDILDFEKANWMEKCESKRLEARLKMYGKEAYGRALSSVEEAKLKKDERRMVILRKEPYRVEINLVADMVAHYMIAARRIHDKIIMRIESKFFEQLHEKLRDELQDQLGIYDGPNGPHNAQRLLAESPERLERRITLVAKKKALLEGLQCFKEHNQKFQA</sequence>
<comment type="caution">
    <text evidence="1">The sequence shown here is derived from an EMBL/GenBank/DDBJ whole genome shotgun (WGS) entry which is preliminary data.</text>
</comment>
<evidence type="ECO:0000313" key="2">
    <source>
        <dbReference type="Proteomes" id="UP000799754"/>
    </source>
</evidence>